<name>A0ACC1YUL9_MELAZ</name>
<organism evidence="1 2">
    <name type="scientific">Melia azedarach</name>
    <name type="common">Chinaberry tree</name>
    <dbReference type="NCBI Taxonomy" id="155640"/>
    <lineage>
        <taxon>Eukaryota</taxon>
        <taxon>Viridiplantae</taxon>
        <taxon>Streptophyta</taxon>
        <taxon>Embryophyta</taxon>
        <taxon>Tracheophyta</taxon>
        <taxon>Spermatophyta</taxon>
        <taxon>Magnoliopsida</taxon>
        <taxon>eudicotyledons</taxon>
        <taxon>Gunneridae</taxon>
        <taxon>Pentapetalae</taxon>
        <taxon>rosids</taxon>
        <taxon>malvids</taxon>
        <taxon>Sapindales</taxon>
        <taxon>Meliaceae</taxon>
        <taxon>Melia</taxon>
    </lineage>
</organism>
<accession>A0ACC1YUL9</accession>
<gene>
    <name evidence="1" type="ORF">OWV82_000049</name>
</gene>
<dbReference type="EMBL" id="CM051394">
    <property type="protein sequence ID" value="KAJ4726853.1"/>
    <property type="molecule type" value="Genomic_DNA"/>
</dbReference>
<dbReference type="Proteomes" id="UP001164539">
    <property type="component" value="Chromosome 1"/>
</dbReference>
<protein>
    <submittedName>
        <fullName evidence="1">Transcription factor like</fullName>
    </submittedName>
</protein>
<evidence type="ECO:0000313" key="2">
    <source>
        <dbReference type="Proteomes" id="UP001164539"/>
    </source>
</evidence>
<evidence type="ECO:0000313" key="1">
    <source>
        <dbReference type="EMBL" id="KAJ4726853.1"/>
    </source>
</evidence>
<reference evidence="1 2" key="1">
    <citation type="journal article" date="2023" name="Science">
        <title>Complex scaffold remodeling in plant triterpene biosynthesis.</title>
        <authorList>
            <person name="De La Pena R."/>
            <person name="Hodgson H."/>
            <person name="Liu J.C."/>
            <person name="Stephenson M.J."/>
            <person name="Martin A.C."/>
            <person name="Owen C."/>
            <person name="Harkess A."/>
            <person name="Leebens-Mack J."/>
            <person name="Jimenez L.E."/>
            <person name="Osbourn A."/>
            <person name="Sattely E.S."/>
        </authorList>
    </citation>
    <scope>NUCLEOTIDE SEQUENCE [LARGE SCALE GENOMIC DNA]</scope>
    <source>
        <strain evidence="2">cv. JPN11</strain>
        <tissue evidence="1">Leaf</tissue>
    </source>
</reference>
<comment type="caution">
    <text evidence="1">The sequence shown here is derived from an EMBL/GenBank/DDBJ whole genome shotgun (WGS) entry which is preliminary data.</text>
</comment>
<sequence>MGTTADLHAILKSLCFNTAWKYAVFWKLKHRARMVLTWEDGYYDNCEQHDSLEDNFSSETLENLHGGHYSRDPLGLEVAKMSYHVYSLGEGIVGQVAVTGKHQWIFSDQHVTSSCSSFEFCDGWKSQFSAGIRTIAVVAVVPHGVVQLGSLNRVVEDMKLVTHIRDLFLALNDFAVGDFSSAIQCSMKNTSPLPDLPTKSLASEIIPNRWCNLGEVVNKEGPDVQLPMLPYVENNNNGSYVYPLSGIQPKTGVEVVNKHEGTQLSTEGSDGKVKLLKPESNVINLQHQNQMGIHMISDGMSKGETSGWKNLGVISEQNAAPFSINSVIDNINLCSVALQAEKFVVDHTYFPSNPLDSVLSGRVKLECTDSYQNGMIPEISNMKFQKDLEKLQNQTELDHLDPLDRSLKFSAGSELHEALGPAFRKKRVYNAREQENTVDGETVLMPEVMSSSHLTFDSASENLLEAVVANVCHCGSDVKSERSFCKSVQSLLRTEKMPEPSSQSKNTINSVGYSISQSSLVEEDTKQCLNSSEVCGTMSSKGLSSTCPSTCSEQLDRSSEPTKSSKKRARPGENSRPRPRDRQLIQDRIKELRELVPNGSKCSIDSLLERTIKHMLFLQSIAKHADKLSKCAESKMHQKGTSIQGSNYEQGSSWAVEVGSHLKVCSIIVENLNKNGQMLVEMLCEECSHFLEIAEAIRSLGLTILKGVTEAHGDKTWICFVVEGQDNRIMHRMDVLWSLVQVLQSKSTCS</sequence>
<proteinExistence type="predicted"/>
<keyword evidence="2" id="KW-1185">Reference proteome</keyword>